<proteinExistence type="inferred from homology"/>
<dbReference type="EMBL" id="VBOX01000049">
    <property type="protein sequence ID" value="TMQ63967.1"/>
    <property type="molecule type" value="Genomic_DNA"/>
</dbReference>
<dbReference type="InterPro" id="IPR001367">
    <property type="entry name" value="Fe_dep_repressor"/>
</dbReference>
<dbReference type="PROSITE" id="PS50944">
    <property type="entry name" value="HTH_DTXR"/>
    <property type="match status" value="1"/>
</dbReference>
<dbReference type="Proteomes" id="UP000317366">
    <property type="component" value="Unassembled WGS sequence"/>
</dbReference>
<keyword evidence="10" id="KW-0804">Transcription</keyword>
<evidence type="ECO:0000256" key="7">
    <source>
        <dbReference type="ARBA" id="ARBA00023015"/>
    </source>
</evidence>
<dbReference type="Proteomes" id="UP000319829">
    <property type="component" value="Unassembled WGS sequence"/>
</dbReference>
<evidence type="ECO:0000313" key="15">
    <source>
        <dbReference type="EMBL" id="TMQ52138.1"/>
    </source>
</evidence>
<feature type="region of interest" description="Disordered" evidence="13">
    <location>
        <begin position="223"/>
        <end position="247"/>
    </location>
</feature>
<evidence type="ECO:0000256" key="12">
    <source>
        <dbReference type="ARBA" id="ARBA00032593"/>
    </source>
</evidence>
<keyword evidence="6" id="KW-0408">Iron</keyword>
<evidence type="ECO:0000256" key="8">
    <source>
        <dbReference type="ARBA" id="ARBA00023125"/>
    </source>
</evidence>
<dbReference type="PANTHER" id="PTHR33238:SF11">
    <property type="entry name" value="TRANSCRIPTIONAL REGULATOR MNTR"/>
    <property type="match status" value="1"/>
</dbReference>
<dbReference type="InterPro" id="IPR022687">
    <property type="entry name" value="HTH_DTXR"/>
</dbReference>
<sequence>MPSVTQAVEDYLKAIWRLSHEGGERVSVGDIASELKVSAPSVTSMVRKLKTMRLLNYERYGGVTLTPRGRKIALEIVRHHRLWELYLYMRLGVPLELVDGEAERLEHVLSDDMEELLTRNLGDPTHDPHGDPIPSKTGALAPVEGIALGQLETGTHAIVARVSDRNPEKLRYLVSLGLLPGARIEVEEKAPFRGPLTVRIGGRRHVVGADLANLVIVRGAPAASRSKGARLGPGVPPRSGKPRGKRR</sequence>
<evidence type="ECO:0000256" key="5">
    <source>
        <dbReference type="ARBA" id="ARBA00022491"/>
    </source>
</evidence>
<keyword evidence="11" id="KW-0464">Manganese</keyword>
<dbReference type="InterPro" id="IPR007167">
    <property type="entry name" value="Fe-transptr_FeoA-like"/>
</dbReference>
<reference evidence="17 18" key="1">
    <citation type="journal article" date="2019" name="Nat. Microbiol.">
        <title>Mediterranean grassland soil C-N compound turnover is dependent on rainfall and depth, and is mediated by genomically divergent microorganisms.</title>
        <authorList>
            <person name="Diamond S."/>
            <person name="Andeer P.F."/>
            <person name="Li Z."/>
            <person name="Crits-Christoph A."/>
            <person name="Burstein D."/>
            <person name="Anantharaman K."/>
            <person name="Lane K.R."/>
            <person name="Thomas B.C."/>
            <person name="Pan C."/>
            <person name="Northen T.R."/>
            <person name="Banfield J.F."/>
        </authorList>
    </citation>
    <scope>NUCLEOTIDE SEQUENCE [LARGE SCALE GENOMIC DNA]</scope>
    <source>
        <strain evidence="15">WS_4</strain>
        <strain evidence="16">WS_7</strain>
    </source>
</reference>
<comment type="subunit">
    <text evidence="3">Homodimer.</text>
</comment>
<dbReference type="SUPFAM" id="SSF50037">
    <property type="entry name" value="C-terminal domain of transcriptional repressors"/>
    <property type="match status" value="1"/>
</dbReference>
<evidence type="ECO:0000256" key="1">
    <source>
        <dbReference type="ARBA" id="ARBA00004496"/>
    </source>
</evidence>
<dbReference type="Gene3D" id="1.10.60.10">
    <property type="entry name" value="Iron dependent repressor, metal binding and dimerisation domain"/>
    <property type="match status" value="1"/>
</dbReference>
<comment type="similarity">
    <text evidence="2">Belongs to the DtxR/MntR family.</text>
</comment>
<evidence type="ECO:0000256" key="9">
    <source>
        <dbReference type="ARBA" id="ARBA00023159"/>
    </source>
</evidence>
<dbReference type="InterPro" id="IPR038157">
    <property type="entry name" value="FeoA_core_dom"/>
</dbReference>
<dbReference type="InterPro" id="IPR050536">
    <property type="entry name" value="DtxR_MntR_Metal-Reg"/>
</dbReference>
<dbReference type="PANTHER" id="PTHR33238">
    <property type="entry name" value="IRON (METAL) DEPENDENT REPRESSOR, DTXR FAMILY"/>
    <property type="match status" value="1"/>
</dbReference>
<evidence type="ECO:0000256" key="3">
    <source>
        <dbReference type="ARBA" id="ARBA00011738"/>
    </source>
</evidence>
<organism evidence="15 18">
    <name type="scientific">Eiseniibacteriota bacterium</name>
    <dbReference type="NCBI Taxonomy" id="2212470"/>
    <lineage>
        <taxon>Bacteria</taxon>
        <taxon>Candidatus Eiseniibacteriota</taxon>
    </lineage>
</organism>
<dbReference type="Gene3D" id="2.30.30.90">
    <property type="match status" value="1"/>
</dbReference>
<accession>A0A538SL86</accession>
<dbReference type="Pfam" id="PF04023">
    <property type="entry name" value="FeoA"/>
    <property type="match status" value="1"/>
</dbReference>
<dbReference type="SMART" id="SM00899">
    <property type="entry name" value="FeoA"/>
    <property type="match status" value="1"/>
</dbReference>
<evidence type="ECO:0000256" key="10">
    <source>
        <dbReference type="ARBA" id="ARBA00023163"/>
    </source>
</evidence>
<dbReference type="InterPro" id="IPR008988">
    <property type="entry name" value="Transcriptional_repressor_C"/>
</dbReference>
<keyword evidence="4" id="KW-0963">Cytoplasm</keyword>
<dbReference type="EMBL" id="VBOU01000114">
    <property type="protein sequence ID" value="TMQ52138.1"/>
    <property type="molecule type" value="Genomic_DNA"/>
</dbReference>
<dbReference type="InterPro" id="IPR036421">
    <property type="entry name" value="Fe_dep_repressor_sf"/>
</dbReference>
<evidence type="ECO:0000256" key="11">
    <source>
        <dbReference type="ARBA" id="ARBA00023211"/>
    </source>
</evidence>
<dbReference type="GO" id="GO:0003677">
    <property type="term" value="F:DNA binding"/>
    <property type="evidence" value="ECO:0007669"/>
    <property type="project" value="UniProtKB-KW"/>
</dbReference>
<comment type="caution">
    <text evidence="15">The sequence shown here is derived from an EMBL/GenBank/DDBJ whole genome shotgun (WGS) entry which is preliminary data.</text>
</comment>
<keyword evidence="5" id="KW-0678">Repressor</keyword>
<dbReference type="GO" id="GO:0005737">
    <property type="term" value="C:cytoplasm"/>
    <property type="evidence" value="ECO:0007669"/>
    <property type="project" value="UniProtKB-SubCell"/>
</dbReference>
<evidence type="ECO:0000313" key="16">
    <source>
        <dbReference type="EMBL" id="TMQ63967.1"/>
    </source>
</evidence>
<evidence type="ECO:0000313" key="17">
    <source>
        <dbReference type="Proteomes" id="UP000317366"/>
    </source>
</evidence>
<evidence type="ECO:0000256" key="2">
    <source>
        <dbReference type="ARBA" id="ARBA00007871"/>
    </source>
</evidence>
<dbReference type="GO" id="GO:0046983">
    <property type="term" value="F:protein dimerization activity"/>
    <property type="evidence" value="ECO:0007669"/>
    <property type="project" value="InterPro"/>
</dbReference>
<keyword evidence="9" id="KW-0010">Activator</keyword>
<feature type="domain" description="HTH dtxR-type" evidence="14">
    <location>
        <begin position="1"/>
        <end position="66"/>
    </location>
</feature>
<name>A0A538SL86_UNCEI</name>
<evidence type="ECO:0000313" key="18">
    <source>
        <dbReference type="Proteomes" id="UP000319829"/>
    </source>
</evidence>
<dbReference type="SUPFAM" id="SSF46785">
    <property type="entry name" value="Winged helix' DNA-binding domain"/>
    <property type="match status" value="1"/>
</dbReference>
<dbReference type="GO" id="GO:0003700">
    <property type="term" value="F:DNA-binding transcription factor activity"/>
    <property type="evidence" value="ECO:0007669"/>
    <property type="project" value="InterPro"/>
</dbReference>
<protein>
    <recommendedName>
        <fullName evidence="12">Manganese transport regulator</fullName>
    </recommendedName>
</protein>
<dbReference type="Gene3D" id="1.10.10.10">
    <property type="entry name" value="Winged helix-like DNA-binding domain superfamily/Winged helix DNA-binding domain"/>
    <property type="match status" value="1"/>
</dbReference>
<evidence type="ECO:0000256" key="4">
    <source>
        <dbReference type="ARBA" id="ARBA00022490"/>
    </source>
</evidence>
<dbReference type="InterPro" id="IPR022689">
    <property type="entry name" value="Iron_dep_repressor"/>
</dbReference>
<comment type="subcellular location">
    <subcellularLocation>
        <location evidence="1">Cytoplasm</location>
    </subcellularLocation>
</comment>
<dbReference type="SUPFAM" id="SSF47979">
    <property type="entry name" value="Iron-dependent repressor protein, dimerization domain"/>
    <property type="match status" value="1"/>
</dbReference>
<gene>
    <name evidence="15" type="ORF">E6K74_12665</name>
    <name evidence="16" type="ORF">E6K77_04505</name>
</gene>
<dbReference type="SMART" id="SM00529">
    <property type="entry name" value="HTH_DTXR"/>
    <property type="match status" value="1"/>
</dbReference>
<evidence type="ECO:0000256" key="6">
    <source>
        <dbReference type="ARBA" id="ARBA00023004"/>
    </source>
</evidence>
<dbReference type="Pfam" id="PF01325">
    <property type="entry name" value="Fe_dep_repress"/>
    <property type="match status" value="1"/>
</dbReference>
<dbReference type="InterPro" id="IPR036390">
    <property type="entry name" value="WH_DNA-bd_sf"/>
</dbReference>
<keyword evidence="7" id="KW-0805">Transcription regulation</keyword>
<keyword evidence="8" id="KW-0238">DNA-binding</keyword>
<evidence type="ECO:0000256" key="13">
    <source>
        <dbReference type="SAM" id="MobiDB-lite"/>
    </source>
</evidence>
<dbReference type="InterPro" id="IPR036388">
    <property type="entry name" value="WH-like_DNA-bd_sf"/>
</dbReference>
<dbReference type="AlphaFoldDB" id="A0A538SL86"/>
<evidence type="ECO:0000259" key="14">
    <source>
        <dbReference type="PROSITE" id="PS50944"/>
    </source>
</evidence>
<dbReference type="Pfam" id="PF02742">
    <property type="entry name" value="Fe_dep_repr_C"/>
    <property type="match status" value="1"/>
</dbReference>
<dbReference type="GO" id="GO:0046914">
    <property type="term" value="F:transition metal ion binding"/>
    <property type="evidence" value="ECO:0007669"/>
    <property type="project" value="InterPro"/>
</dbReference>